<accession>A0AAV0HI15</accession>
<name>A0AAV0HI15_9ROSI</name>
<dbReference type="Proteomes" id="UP001154282">
    <property type="component" value="Unassembled WGS sequence"/>
</dbReference>
<evidence type="ECO:0000256" key="1">
    <source>
        <dbReference type="SAM" id="MobiDB-lite"/>
    </source>
</evidence>
<dbReference type="SUPFAM" id="SSF54427">
    <property type="entry name" value="NTF2-like"/>
    <property type="match status" value="1"/>
</dbReference>
<sequence>IIPLQCYFPVEKRVEMAGILPSSPTLTVTQSQLISQRQSAHRSRIQCSSSSSGSENGSKGNSDTGEDRARNGETKTPKILKLAVSGVTEFLRLFSSPGDDRLGEVGSSGSGGTDEAVSIFNADDVVRTLKIDYENAYFVTGIFTSALYVEDCLFEDPTIRFRGTELYARNLKLLVPFFDHPSIELQSIEKDVDSGTNSVLATWKLRTYLRFPWRPLISIVGATVYELNEDFKIVRHTESWNVSALEAVGQIFTPSFDRRPGEQ</sequence>
<feature type="region of interest" description="Disordered" evidence="1">
    <location>
        <begin position="31"/>
        <end position="75"/>
    </location>
</feature>
<dbReference type="Gene3D" id="3.10.450.50">
    <property type="match status" value="1"/>
</dbReference>
<organism evidence="2 3">
    <name type="scientific">Linum tenue</name>
    <dbReference type="NCBI Taxonomy" id="586396"/>
    <lineage>
        <taxon>Eukaryota</taxon>
        <taxon>Viridiplantae</taxon>
        <taxon>Streptophyta</taxon>
        <taxon>Embryophyta</taxon>
        <taxon>Tracheophyta</taxon>
        <taxon>Spermatophyta</taxon>
        <taxon>Magnoliopsida</taxon>
        <taxon>eudicotyledons</taxon>
        <taxon>Gunneridae</taxon>
        <taxon>Pentapetalae</taxon>
        <taxon>rosids</taxon>
        <taxon>fabids</taxon>
        <taxon>Malpighiales</taxon>
        <taxon>Linaceae</taxon>
        <taxon>Linum</taxon>
    </lineage>
</organism>
<evidence type="ECO:0000313" key="2">
    <source>
        <dbReference type="EMBL" id="CAI0384173.1"/>
    </source>
</evidence>
<gene>
    <name evidence="2" type="ORF">LITE_LOCUS4313</name>
</gene>
<evidence type="ECO:0000313" key="3">
    <source>
        <dbReference type="Proteomes" id="UP001154282"/>
    </source>
</evidence>
<dbReference type="AlphaFoldDB" id="A0AAV0HI15"/>
<dbReference type="PANTHER" id="PTHR34123">
    <property type="entry name" value="OS04G0578200 PROTEIN"/>
    <property type="match status" value="1"/>
</dbReference>
<proteinExistence type="predicted"/>
<dbReference type="Pfam" id="PF10184">
    <property type="entry name" value="DUF2358"/>
    <property type="match status" value="1"/>
</dbReference>
<comment type="caution">
    <text evidence="2">The sequence shown here is derived from an EMBL/GenBank/DDBJ whole genome shotgun (WGS) entry which is preliminary data.</text>
</comment>
<keyword evidence="3" id="KW-1185">Reference proteome</keyword>
<protein>
    <submittedName>
        <fullName evidence="2">Uncharacterized protein</fullName>
    </submittedName>
</protein>
<feature type="compositionally biased region" description="Basic and acidic residues" evidence="1">
    <location>
        <begin position="65"/>
        <end position="75"/>
    </location>
</feature>
<dbReference type="InterPro" id="IPR032710">
    <property type="entry name" value="NTF2-like_dom_sf"/>
</dbReference>
<dbReference type="PANTHER" id="PTHR34123:SF4">
    <property type="entry name" value="PHOSPHORIBOSYLTRANSFERASE-LIKE PROTEIN, PUTATIVE (DUF2358)-RELATED"/>
    <property type="match status" value="1"/>
</dbReference>
<dbReference type="EMBL" id="CAMGYJ010000002">
    <property type="protein sequence ID" value="CAI0384173.1"/>
    <property type="molecule type" value="Genomic_DNA"/>
</dbReference>
<reference evidence="2" key="1">
    <citation type="submission" date="2022-08" db="EMBL/GenBank/DDBJ databases">
        <authorList>
            <person name="Gutierrez-Valencia J."/>
        </authorList>
    </citation>
    <scope>NUCLEOTIDE SEQUENCE</scope>
</reference>
<feature type="non-terminal residue" evidence="2">
    <location>
        <position position="1"/>
    </location>
</feature>
<feature type="compositionally biased region" description="Low complexity" evidence="1">
    <location>
        <begin position="48"/>
        <end position="62"/>
    </location>
</feature>
<dbReference type="InterPro" id="IPR018790">
    <property type="entry name" value="DUF2358"/>
</dbReference>